<dbReference type="Proteomes" id="UP001283361">
    <property type="component" value="Unassembled WGS sequence"/>
</dbReference>
<keyword evidence="2" id="KW-1185">Reference proteome</keyword>
<comment type="caution">
    <text evidence="1">The sequence shown here is derived from an EMBL/GenBank/DDBJ whole genome shotgun (WGS) entry which is preliminary data.</text>
</comment>
<accession>A0AAE0ZGS5</accession>
<organism evidence="1 2">
    <name type="scientific">Elysia crispata</name>
    <name type="common">lettuce slug</name>
    <dbReference type="NCBI Taxonomy" id="231223"/>
    <lineage>
        <taxon>Eukaryota</taxon>
        <taxon>Metazoa</taxon>
        <taxon>Spiralia</taxon>
        <taxon>Lophotrochozoa</taxon>
        <taxon>Mollusca</taxon>
        <taxon>Gastropoda</taxon>
        <taxon>Heterobranchia</taxon>
        <taxon>Euthyneura</taxon>
        <taxon>Panpulmonata</taxon>
        <taxon>Sacoglossa</taxon>
        <taxon>Placobranchoidea</taxon>
        <taxon>Plakobranchidae</taxon>
        <taxon>Elysia</taxon>
    </lineage>
</organism>
<dbReference type="EMBL" id="JAWDGP010003996">
    <property type="protein sequence ID" value="KAK3768910.1"/>
    <property type="molecule type" value="Genomic_DNA"/>
</dbReference>
<name>A0AAE0ZGS5_9GAST</name>
<gene>
    <name evidence="1" type="ORF">RRG08_060347</name>
</gene>
<sequence>MSGYQTVRVTQSDIPSLTRPRANCRLIAAHQTVGQQGVATLASTDLKPLRRLSSISWLRCAVFLKLSNLALIQLDRVVRCHRRSANHGGQEDAEINMGDPPLGELKIELGRVNRGRWRVGLRDK</sequence>
<reference evidence="1" key="1">
    <citation type="journal article" date="2023" name="G3 (Bethesda)">
        <title>A reference genome for the long-term kleptoplast-retaining sea slug Elysia crispata morphotype clarki.</title>
        <authorList>
            <person name="Eastman K.E."/>
            <person name="Pendleton A.L."/>
            <person name="Shaikh M.A."/>
            <person name="Suttiyut T."/>
            <person name="Ogas R."/>
            <person name="Tomko P."/>
            <person name="Gavelis G."/>
            <person name="Widhalm J.R."/>
            <person name="Wisecaver J.H."/>
        </authorList>
    </citation>
    <scope>NUCLEOTIDE SEQUENCE</scope>
    <source>
        <strain evidence="1">ECLA1</strain>
    </source>
</reference>
<proteinExistence type="predicted"/>
<evidence type="ECO:0000313" key="1">
    <source>
        <dbReference type="EMBL" id="KAK3768910.1"/>
    </source>
</evidence>
<dbReference type="AlphaFoldDB" id="A0AAE0ZGS5"/>
<protein>
    <submittedName>
        <fullName evidence="1">Uncharacterized protein</fullName>
    </submittedName>
</protein>
<evidence type="ECO:0000313" key="2">
    <source>
        <dbReference type="Proteomes" id="UP001283361"/>
    </source>
</evidence>